<feature type="domain" description="Transposase IS116/IS110/IS902 C-terminal" evidence="2">
    <location>
        <begin position="213"/>
        <end position="288"/>
    </location>
</feature>
<accession>A0ABV4TZ93</accession>
<dbReference type="InterPro" id="IPR047650">
    <property type="entry name" value="Transpos_IS110"/>
</dbReference>
<evidence type="ECO:0000313" key="3">
    <source>
        <dbReference type="EMBL" id="MFA9462640.1"/>
    </source>
</evidence>
<protein>
    <submittedName>
        <fullName evidence="3">IS110 family transposase</fullName>
    </submittedName>
</protein>
<dbReference type="RefSeq" id="WP_373657428.1">
    <property type="nucleotide sequence ID" value="NZ_JBGUAW010000035.1"/>
</dbReference>
<evidence type="ECO:0000259" key="2">
    <source>
        <dbReference type="Pfam" id="PF02371"/>
    </source>
</evidence>
<dbReference type="Pfam" id="PF01548">
    <property type="entry name" value="DEDD_Tnp_IS110"/>
    <property type="match status" value="1"/>
</dbReference>
<dbReference type="InterPro" id="IPR002525">
    <property type="entry name" value="Transp_IS110-like_N"/>
</dbReference>
<keyword evidence="4" id="KW-1185">Reference proteome</keyword>
<dbReference type="Pfam" id="PF02371">
    <property type="entry name" value="Transposase_20"/>
    <property type="match status" value="1"/>
</dbReference>
<dbReference type="NCBIfam" id="NF033542">
    <property type="entry name" value="transpos_IS110"/>
    <property type="match status" value="1"/>
</dbReference>
<sequence>MGIATLGIDLGKNTIHTMGLDEQGHPMGAKKFTRTGLIRHLAKLAPCRVAMEACAGSHFVARKAEAMGHEAILLPGQFVQPYTQGQKNDVADAEAIAEAATRPRVPAVPIKDATQQEIQFLHRTRQGWIKQRTETANRIRAMLLELGITVPQRIAKLRKALPAILEDAENDLPDGVRDLLVQHWAQLQDLDDRIKGIAQQFEFLAARDPRIGLLLTIPGFGPVVATAFLAAVGDGQQFGKGRDCSAWLGLVPQQATTGGQPRLLGISKRGNRYLRTLLIHGARAVLTQAHRGDDALRRWVQQLVGRTAKNKAAVALANKLARVAWAVLTRGTPFRSEAAAA</sequence>
<dbReference type="PANTHER" id="PTHR33055">
    <property type="entry name" value="TRANSPOSASE FOR INSERTION SEQUENCE ELEMENT IS1111A"/>
    <property type="match status" value="1"/>
</dbReference>
<gene>
    <name evidence="3" type="ORF">ACERLL_17745</name>
</gene>
<comment type="caution">
    <text evidence="3">The sequence shown here is derived from an EMBL/GenBank/DDBJ whole genome shotgun (WGS) entry which is preliminary data.</text>
</comment>
<dbReference type="InterPro" id="IPR003346">
    <property type="entry name" value="Transposase_20"/>
</dbReference>
<dbReference type="PANTHER" id="PTHR33055:SF3">
    <property type="entry name" value="PUTATIVE TRANSPOSASE FOR IS117-RELATED"/>
    <property type="match status" value="1"/>
</dbReference>
<reference evidence="3 4" key="1">
    <citation type="submission" date="2024-08" db="EMBL/GenBank/DDBJ databases">
        <title>Whole-genome sequencing of halo(alkali)philic microorganisms from hypersaline lakes.</title>
        <authorList>
            <person name="Sorokin D.Y."/>
            <person name="Merkel A.Y."/>
            <person name="Messina E."/>
            <person name="Yakimov M."/>
        </authorList>
    </citation>
    <scope>NUCLEOTIDE SEQUENCE [LARGE SCALE GENOMIC DNA]</scope>
    <source>
        <strain evidence="3 4">Cl-TMA</strain>
    </source>
</reference>
<dbReference type="EMBL" id="JBGUAW010000035">
    <property type="protein sequence ID" value="MFA9462640.1"/>
    <property type="molecule type" value="Genomic_DNA"/>
</dbReference>
<evidence type="ECO:0000259" key="1">
    <source>
        <dbReference type="Pfam" id="PF01548"/>
    </source>
</evidence>
<dbReference type="Proteomes" id="UP001575181">
    <property type="component" value="Unassembled WGS sequence"/>
</dbReference>
<proteinExistence type="predicted"/>
<evidence type="ECO:0000313" key="4">
    <source>
        <dbReference type="Proteomes" id="UP001575181"/>
    </source>
</evidence>
<name>A0ABV4TZ93_9GAMM</name>
<organism evidence="3 4">
    <name type="scientific">Thiohalorhabdus methylotrophus</name>
    <dbReference type="NCBI Taxonomy" id="3242694"/>
    <lineage>
        <taxon>Bacteria</taxon>
        <taxon>Pseudomonadati</taxon>
        <taxon>Pseudomonadota</taxon>
        <taxon>Gammaproteobacteria</taxon>
        <taxon>Thiohalorhabdales</taxon>
        <taxon>Thiohalorhabdaceae</taxon>
        <taxon>Thiohalorhabdus</taxon>
    </lineage>
</organism>
<feature type="domain" description="Transposase IS110-like N-terminal" evidence="1">
    <location>
        <begin position="6"/>
        <end position="145"/>
    </location>
</feature>